<evidence type="ECO:0000256" key="1">
    <source>
        <dbReference type="ARBA" id="ARBA00004141"/>
    </source>
</evidence>
<feature type="transmembrane region" description="Helical" evidence="6">
    <location>
        <begin position="68"/>
        <end position="86"/>
    </location>
</feature>
<keyword evidence="4 6" id="KW-1133">Transmembrane helix</keyword>
<dbReference type="EMBL" id="QEAQ01000001">
    <property type="protein sequence ID" value="TPX62976.1"/>
    <property type="molecule type" value="Genomic_DNA"/>
</dbReference>
<dbReference type="PANTHER" id="PTHR11266">
    <property type="entry name" value="PEROXISOMAL MEMBRANE PROTEIN 2, PXMP2 MPV17"/>
    <property type="match status" value="1"/>
</dbReference>
<protein>
    <submittedName>
        <fullName evidence="7">Uncharacterized protein</fullName>
    </submittedName>
</protein>
<dbReference type="InterPro" id="IPR007248">
    <property type="entry name" value="Mpv17_PMP22"/>
</dbReference>
<dbReference type="Pfam" id="PF04117">
    <property type="entry name" value="Mpv17_PMP22"/>
    <property type="match status" value="1"/>
</dbReference>
<sequence>MTAHDSKTEFALSTFPRTLWIRYLVSLREHPVYTKMGTAATLNFLQEVVATSVTGTDMETGFKKAGGMAAYGALIGGPMGHFLYALMDRIFRGKTGVGAAIGKLLFGNLVIAPIQTAVYLAAMAYIAGANVRTIIQTIKTRLLPLLKITWMVFPTVQIIAIRYIRPELWLPFFNAVSFVFGTYTNVSTKLAIAKKGKGKSA</sequence>
<evidence type="ECO:0000256" key="3">
    <source>
        <dbReference type="ARBA" id="ARBA00022692"/>
    </source>
</evidence>
<dbReference type="AlphaFoldDB" id="A0A507EI41"/>
<feature type="transmembrane region" description="Helical" evidence="6">
    <location>
        <begin position="170"/>
        <end position="192"/>
    </location>
</feature>
<evidence type="ECO:0000256" key="2">
    <source>
        <dbReference type="ARBA" id="ARBA00006824"/>
    </source>
</evidence>
<name>A0A507EI41_9FUNG</name>
<gene>
    <name evidence="7" type="ORF">PhCBS80983_g00139</name>
</gene>
<comment type="caution">
    <text evidence="7">The sequence shown here is derived from an EMBL/GenBank/DDBJ whole genome shotgun (WGS) entry which is preliminary data.</text>
</comment>
<dbReference type="PANTHER" id="PTHR11266:SF93">
    <property type="entry name" value="INTEGRAL MEMBRANE PROTEIN 25D9-6"/>
    <property type="match status" value="1"/>
</dbReference>
<organism evidence="7 8">
    <name type="scientific">Powellomyces hirtus</name>
    <dbReference type="NCBI Taxonomy" id="109895"/>
    <lineage>
        <taxon>Eukaryota</taxon>
        <taxon>Fungi</taxon>
        <taxon>Fungi incertae sedis</taxon>
        <taxon>Chytridiomycota</taxon>
        <taxon>Chytridiomycota incertae sedis</taxon>
        <taxon>Chytridiomycetes</taxon>
        <taxon>Spizellomycetales</taxon>
        <taxon>Powellomycetaceae</taxon>
        <taxon>Powellomyces</taxon>
    </lineage>
</organism>
<dbReference type="STRING" id="109895.A0A507EI41"/>
<accession>A0A507EI41</accession>
<evidence type="ECO:0000256" key="4">
    <source>
        <dbReference type="ARBA" id="ARBA00022989"/>
    </source>
</evidence>
<evidence type="ECO:0000313" key="7">
    <source>
        <dbReference type="EMBL" id="TPX62976.1"/>
    </source>
</evidence>
<dbReference type="Proteomes" id="UP000318582">
    <property type="component" value="Unassembled WGS sequence"/>
</dbReference>
<feature type="transmembrane region" description="Helical" evidence="6">
    <location>
        <begin position="142"/>
        <end position="164"/>
    </location>
</feature>
<keyword evidence="3 6" id="KW-0812">Transmembrane</keyword>
<evidence type="ECO:0000256" key="5">
    <source>
        <dbReference type="ARBA" id="ARBA00023136"/>
    </source>
</evidence>
<proteinExistence type="inferred from homology"/>
<evidence type="ECO:0000256" key="6">
    <source>
        <dbReference type="RuleBase" id="RU363053"/>
    </source>
</evidence>
<evidence type="ECO:0000313" key="8">
    <source>
        <dbReference type="Proteomes" id="UP000318582"/>
    </source>
</evidence>
<comment type="subcellular location">
    <subcellularLocation>
        <location evidence="1">Membrane</location>
        <topology evidence="1">Multi-pass membrane protein</topology>
    </subcellularLocation>
</comment>
<keyword evidence="5 6" id="KW-0472">Membrane</keyword>
<dbReference type="GO" id="GO:0005778">
    <property type="term" value="C:peroxisomal membrane"/>
    <property type="evidence" value="ECO:0007669"/>
    <property type="project" value="TreeGrafter"/>
</dbReference>
<keyword evidence="8" id="KW-1185">Reference proteome</keyword>
<comment type="similarity">
    <text evidence="2 6">Belongs to the peroxisomal membrane protein PXMP2/4 family.</text>
</comment>
<reference evidence="7 8" key="1">
    <citation type="journal article" date="2019" name="Sci. Rep.">
        <title>Comparative genomics of chytrid fungi reveal insights into the obligate biotrophic and pathogenic lifestyle of Synchytrium endobioticum.</title>
        <authorList>
            <person name="van de Vossenberg B.T.L.H."/>
            <person name="Warris S."/>
            <person name="Nguyen H.D.T."/>
            <person name="van Gent-Pelzer M.P.E."/>
            <person name="Joly D.L."/>
            <person name="van de Geest H.C."/>
            <person name="Bonants P.J.M."/>
            <person name="Smith D.S."/>
            <person name="Levesque C.A."/>
            <person name="van der Lee T.A.J."/>
        </authorList>
    </citation>
    <scope>NUCLEOTIDE SEQUENCE [LARGE SCALE GENOMIC DNA]</scope>
    <source>
        <strain evidence="7 8">CBS 809.83</strain>
    </source>
</reference>
<feature type="transmembrane region" description="Helical" evidence="6">
    <location>
        <begin position="106"/>
        <end position="130"/>
    </location>
</feature>